<gene>
    <name evidence="1" type="ORF">LODBEIA_P53590</name>
</gene>
<keyword evidence="2" id="KW-1185">Reference proteome</keyword>
<dbReference type="RefSeq" id="XP_066832297.1">
    <property type="nucleotide sequence ID" value="XM_066975682.1"/>
</dbReference>
<protein>
    <submittedName>
        <fullName evidence="1">Uncharacterized protein</fullName>
    </submittedName>
</protein>
<evidence type="ECO:0000313" key="1">
    <source>
        <dbReference type="EMBL" id="CAK9441491.1"/>
    </source>
</evidence>
<evidence type="ECO:0000313" key="2">
    <source>
        <dbReference type="Proteomes" id="UP001497383"/>
    </source>
</evidence>
<accession>A0ABP0ZV64</accession>
<dbReference type="GeneID" id="92210555"/>
<dbReference type="EMBL" id="OZ022411">
    <property type="protein sequence ID" value="CAK9441491.1"/>
    <property type="molecule type" value="Genomic_DNA"/>
</dbReference>
<reference evidence="1 2" key="1">
    <citation type="submission" date="2024-03" db="EMBL/GenBank/DDBJ databases">
        <authorList>
            <person name="Brejova B."/>
        </authorList>
    </citation>
    <scope>NUCLEOTIDE SEQUENCE [LARGE SCALE GENOMIC DNA]</scope>
    <source>
        <strain evidence="1 2">CBS 14171</strain>
    </source>
</reference>
<name>A0ABP0ZV64_9ASCO</name>
<sequence>MDKEYQPKSILDLPYPLISRILYERWRMDHSFQHILPMMKTCKELYLQHGMLYILQPLNIGASSICMLDEAVERIIQQQAASRIRAISFYSPTTHQSSKVSEFRNLTTVSVLANLNVLQRMLAFLPASVQHLSIILEVSRLVRFSKINIAPFNLKTLTFRSTSCLKRTRKLSFLDVINSLYAKADSDRGFYEMKSTARQVAVLLADLVYSNRKSLEYLDLKMISLIQVYFAMRDQGYKLSSIKFPQLEKIHVDQTTMYSVPFLTYWLKVSKELIYDNDYLAVKYVMKMDANGQLHVQKDVTKPSGGGGGGGEV</sequence>
<dbReference type="Proteomes" id="UP001497383">
    <property type="component" value="Chromosome 7"/>
</dbReference>
<organism evidence="1 2">
    <name type="scientific">Lodderomyces beijingensis</name>
    <dbReference type="NCBI Taxonomy" id="1775926"/>
    <lineage>
        <taxon>Eukaryota</taxon>
        <taxon>Fungi</taxon>
        <taxon>Dikarya</taxon>
        <taxon>Ascomycota</taxon>
        <taxon>Saccharomycotina</taxon>
        <taxon>Pichiomycetes</taxon>
        <taxon>Debaryomycetaceae</taxon>
        <taxon>Candida/Lodderomyces clade</taxon>
        <taxon>Lodderomyces</taxon>
    </lineage>
</organism>
<proteinExistence type="predicted"/>